<comment type="cofactor">
    <cofactor evidence="1">
        <name>FAD</name>
        <dbReference type="ChEBI" id="CHEBI:57692"/>
    </cofactor>
</comment>
<dbReference type="GO" id="GO:0055088">
    <property type="term" value="P:lipid homeostasis"/>
    <property type="evidence" value="ECO:0007669"/>
    <property type="project" value="TreeGrafter"/>
</dbReference>
<comment type="similarity">
    <text evidence="3 10">Belongs to the acyl-CoA oxidase family.</text>
</comment>
<evidence type="ECO:0000256" key="5">
    <source>
        <dbReference type="ARBA" id="ARBA00022827"/>
    </source>
</evidence>
<evidence type="ECO:0000256" key="4">
    <source>
        <dbReference type="ARBA" id="ARBA00022630"/>
    </source>
</evidence>
<keyword evidence="5 10" id="KW-0274">FAD</keyword>
<accession>A0A0P9EXQ3</accession>
<dbReference type="GO" id="GO:0005777">
    <property type="term" value="C:peroxisome"/>
    <property type="evidence" value="ECO:0007669"/>
    <property type="project" value="UniProtKB-SubCell"/>
</dbReference>
<protein>
    <recommendedName>
        <fullName evidence="10">Acyl-coenzyme A oxidase</fullName>
    </recommendedName>
</protein>
<gene>
    <name evidence="16" type="ORF">RHOBADRAFT_39960</name>
</gene>
<dbReference type="GO" id="GO:0005504">
    <property type="term" value="F:fatty acid binding"/>
    <property type="evidence" value="ECO:0007669"/>
    <property type="project" value="TreeGrafter"/>
</dbReference>
<dbReference type="EMBL" id="KQ474090">
    <property type="protein sequence ID" value="KPV71914.1"/>
    <property type="molecule type" value="Genomic_DNA"/>
</dbReference>
<dbReference type="GO" id="GO:0071949">
    <property type="term" value="F:FAD binding"/>
    <property type="evidence" value="ECO:0007669"/>
    <property type="project" value="InterPro"/>
</dbReference>
<keyword evidence="7" id="KW-0560">Oxidoreductase</keyword>
<feature type="binding site" evidence="12">
    <location>
        <position position="180"/>
    </location>
    <ligand>
        <name>FAD</name>
        <dbReference type="ChEBI" id="CHEBI:57692"/>
    </ligand>
</feature>
<evidence type="ECO:0000256" key="1">
    <source>
        <dbReference type="ARBA" id="ARBA00001974"/>
    </source>
</evidence>
<dbReference type="PANTHER" id="PTHR10909">
    <property type="entry name" value="ELECTRON TRANSPORT OXIDOREDUCTASE"/>
    <property type="match status" value="1"/>
</dbReference>
<dbReference type="Gene3D" id="1.10.540.10">
    <property type="entry name" value="Acyl-CoA dehydrogenase/oxidase, N-terminal domain"/>
    <property type="match status" value="1"/>
</dbReference>
<sequence length="691" mass="75504">MPPQTTLDIQAARARTSFDPDSLHRVLLSGHKDPDTRKRVAQLLADDPKFDKRARPYLSRPEQIERGLSTTKALFDLVDRHDLDHNEYLEALVSAMDEPVGLNLHEIAFTPVIASQGSDDQQAQWLPRCYNHEILGAYLQTELGHGSNVQQLETTATYDSKTDEFVLHSPTISATKWWIGALGVLATHGVVQARLFLKGKDYGPHLFILQLRSLDDHSLMPGIEAGEIGPKVHGAMGSVDNGWARFNSVRIPRAHMLSRFASVDPKDGGTYKTPPHAKLSYGGMIFIRAQMISNLSWREAKAATISLRYLHMRRQFADPEVKTGERVERQVISYPGVYMRVVPELANCIVFMLAGKDMANLYHSMAERLATGDTSLLASTHAVSSGLKVYVSTRTVAGIEVFRRSMGGHGMMAASGVGRVFATELPAQTYEGENGVLSLQVARAALKSLAIAARGGDRAKALVAESPFDAYLGALSPRPASLPVAAPSTGADAQWTDRAFLTRLLALRAALSVARLAERMQRDGAKFGDLSWECNAASDAVVEAFLAKRTGEMLEQLEGAGDRERDVMQRVVNLFLLSTLVNALAPLLELSILVPSSAAPLRAAQAHAAKALLPDLVGLTDSFGFSDWELDTSVGNADGSVYERMLAKARADTELNLGTKADQERLYRDYIKPVLERGKRRAAGGRTDEKL</sequence>
<feature type="domain" description="Acyl-coenzyme A oxidase N-terminal" evidence="14">
    <location>
        <begin position="19"/>
        <end position="134"/>
    </location>
</feature>
<dbReference type="Pfam" id="PF22924">
    <property type="entry name" value="ACOX_C_alpha1"/>
    <property type="match status" value="1"/>
</dbReference>
<dbReference type="Proteomes" id="UP000053890">
    <property type="component" value="Unassembled WGS sequence"/>
</dbReference>
<dbReference type="Gene3D" id="1.20.140.10">
    <property type="entry name" value="Butyryl-CoA Dehydrogenase, subunit A, domain 3"/>
    <property type="match status" value="2"/>
</dbReference>
<dbReference type="UniPathway" id="UPA00661"/>
<dbReference type="InterPro" id="IPR055060">
    <property type="entry name" value="ACOX_C_alpha1"/>
</dbReference>
<evidence type="ECO:0000256" key="7">
    <source>
        <dbReference type="ARBA" id="ARBA00023002"/>
    </source>
</evidence>
<dbReference type="InterPro" id="IPR002655">
    <property type="entry name" value="Acyl-CoA_oxidase_C"/>
</dbReference>
<dbReference type="Pfam" id="PF14749">
    <property type="entry name" value="Acyl-CoA_ox_N"/>
    <property type="match status" value="1"/>
</dbReference>
<proteinExistence type="inferred from homology"/>
<evidence type="ECO:0000256" key="11">
    <source>
        <dbReference type="PIRSR" id="PIRSR000168-1"/>
    </source>
</evidence>
<dbReference type="GeneID" id="28974122"/>
<evidence type="ECO:0000313" key="17">
    <source>
        <dbReference type="Proteomes" id="UP000053890"/>
    </source>
</evidence>
<evidence type="ECO:0000259" key="13">
    <source>
        <dbReference type="Pfam" id="PF01756"/>
    </source>
</evidence>
<dbReference type="GO" id="GO:0003997">
    <property type="term" value="F:acyl-CoA oxidase activity"/>
    <property type="evidence" value="ECO:0007669"/>
    <property type="project" value="InterPro"/>
</dbReference>
<evidence type="ECO:0000256" key="8">
    <source>
        <dbReference type="ARBA" id="ARBA00023098"/>
    </source>
</evidence>
<keyword evidence="4 10" id="KW-0285">Flavoprotein</keyword>
<dbReference type="GO" id="GO:0033540">
    <property type="term" value="P:fatty acid beta-oxidation using acyl-CoA oxidase"/>
    <property type="evidence" value="ECO:0007669"/>
    <property type="project" value="UniProtKB-UniPathway"/>
</dbReference>
<evidence type="ECO:0000256" key="2">
    <source>
        <dbReference type="ARBA" id="ARBA00004275"/>
    </source>
</evidence>
<evidence type="ECO:0000256" key="12">
    <source>
        <dbReference type="PIRSR" id="PIRSR000168-2"/>
    </source>
</evidence>
<keyword evidence="8" id="KW-0443">Lipid metabolism</keyword>
<dbReference type="RefSeq" id="XP_018267963.1">
    <property type="nucleotide sequence ID" value="XM_018413673.1"/>
</dbReference>
<evidence type="ECO:0000313" key="16">
    <source>
        <dbReference type="EMBL" id="KPV71914.1"/>
    </source>
</evidence>
<dbReference type="InterPro" id="IPR036250">
    <property type="entry name" value="AcylCo_DH-like_C"/>
</dbReference>
<dbReference type="PIRSF" id="PIRSF000168">
    <property type="entry name" value="Acyl-CoA_oxidase"/>
    <property type="match status" value="1"/>
</dbReference>
<dbReference type="InterPro" id="IPR046373">
    <property type="entry name" value="Acyl-CoA_Oxase/DH_mid-dom_sf"/>
</dbReference>
<dbReference type="InterPro" id="IPR009100">
    <property type="entry name" value="AcylCoA_DH/oxidase_NM_dom_sf"/>
</dbReference>
<evidence type="ECO:0000259" key="14">
    <source>
        <dbReference type="Pfam" id="PF14749"/>
    </source>
</evidence>
<dbReference type="AlphaFoldDB" id="A0A0P9EXQ3"/>
<feature type="binding site" evidence="12">
    <location>
        <position position="141"/>
    </location>
    <ligand>
        <name>FAD</name>
        <dbReference type="ChEBI" id="CHEBI:57692"/>
    </ligand>
</feature>
<evidence type="ECO:0000259" key="15">
    <source>
        <dbReference type="Pfam" id="PF22924"/>
    </source>
</evidence>
<dbReference type="SUPFAM" id="SSF56645">
    <property type="entry name" value="Acyl-CoA dehydrogenase NM domain-like"/>
    <property type="match status" value="1"/>
</dbReference>
<dbReference type="Gene3D" id="2.40.110.10">
    <property type="entry name" value="Butyryl-CoA Dehydrogenase, subunit A, domain 2"/>
    <property type="match status" value="1"/>
</dbReference>
<dbReference type="STRING" id="578459.A0A0P9EXQ3"/>
<evidence type="ECO:0000256" key="3">
    <source>
        <dbReference type="ARBA" id="ARBA00006288"/>
    </source>
</evidence>
<dbReference type="FunFam" id="2.40.110.10:FF:000003">
    <property type="entry name" value="Acyl-coenzyme A oxidase"/>
    <property type="match status" value="1"/>
</dbReference>
<keyword evidence="17" id="KW-1185">Reference proteome</keyword>
<name>A0A0P9EXQ3_RHOGW</name>
<dbReference type="PANTHER" id="PTHR10909:SF250">
    <property type="entry name" value="PEROXISOMAL ACYL-COENZYME A OXIDASE 1"/>
    <property type="match status" value="1"/>
</dbReference>
<comment type="subcellular location">
    <subcellularLocation>
        <location evidence="2">Peroxisome</location>
    </subcellularLocation>
</comment>
<dbReference type="InterPro" id="IPR029320">
    <property type="entry name" value="Acyl-CoA_ox_N"/>
</dbReference>
<dbReference type="InterPro" id="IPR012258">
    <property type="entry name" value="Acyl-CoA_oxidase"/>
</dbReference>
<reference evidence="16 17" key="1">
    <citation type="journal article" date="2015" name="Front. Microbiol.">
        <title>Genome sequence of the plant growth promoting endophytic yeast Rhodotorula graminis WP1.</title>
        <authorList>
            <person name="Firrincieli A."/>
            <person name="Otillar R."/>
            <person name="Salamov A."/>
            <person name="Schmutz J."/>
            <person name="Khan Z."/>
            <person name="Redman R.S."/>
            <person name="Fleck N.D."/>
            <person name="Lindquist E."/>
            <person name="Grigoriev I.V."/>
            <person name="Doty S.L."/>
        </authorList>
    </citation>
    <scope>NUCLEOTIDE SEQUENCE [LARGE SCALE GENOMIC DNA]</scope>
    <source>
        <strain evidence="16 17">WP1</strain>
    </source>
</reference>
<evidence type="ECO:0000256" key="6">
    <source>
        <dbReference type="ARBA" id="ARBA00022832"/>
    </source>
</evidence>
<feature type="domain" description="Acyl-CoA oxidase C-terminal" evidence="13">
    <location>
        <begin position="501"/>
        <end position="675"/>
    </location>
</feature>
<keyword evidence="6" id="KW-0276">Fatty acid metabolism</keyword>
<organism evidence="16 17">
    <name type="scientific">Rhodotorula graminis (strain WP1)</name>
    <dbReference type="NCBI Taxonomy" id="578459"/>
    <lineage>
        <taxon>Eukaryota</taxon>
        <taxon>Fungi</taxon>
        <taxon>Dikarya</taxon>
        <taxon>Basidiomycota</taxon>
        <taxon>Pucciniomycotina</taxon>
        <taxon>Microbotryomycetes</taxon>
        <taxon>Sporidiobolales</taxon>
        <taxon>Sporidiobolaceae</taxon>
        <taxon>Rhodotorula</taxon>
    </lineage>
</organism>
<dbReference type="Pfam" id="PF01756">
    <property type="entry name" value="ACOX"/>
    <property type="match status" value="1"/>
</dbReference>
<dbReference type="OMA" id="GINHEYM"/>
<evidence type="ECO:0000256" key="10">
    <source>
        <dbReference type="PIRNR" id="PIRNR000168"/>
    </source>
</evidence>
<dbReference type="OrthoDB" id="538336at2759"/>
<feature type="domain" description="Acyl-CoA oxidase C-alpha1" evidence="15">
    <location>
        <begin position="281"/>
        <end position="445"/>
    </location>
</feature>
<keyword evidence="9" id="KW-0576">Peroxisome</keyword>
<feature type="active site" description="Proton acceptor" evidence="11">
    <location>
        <position position="431"/>
    </location>
</feature>
<dbReference type="InterPro" id="IPR037069">
    <property type="entry name" value="AcylCoA_DH/ox_N_sf"/>
</dbReference>
<dbReference type="SUPFAM" id="SSF47203">
    <property type="entry name" value="Acyl-CoA dehydrogenase C-terminal domain-like"/>
    <property type="match status" value="2"/>
</dbReference>
<evidence type="ECO:0000256" key="9">
    <source>
        <dbReference type="ARBA" id="ARBA00023140"/>
    </source>
</evidence>